<reference evidence="6" key="1">
    <citation type="submission" date="2025-08" db="UniProtKB">
        <authorList>
            <consortium name="RefSeq"/>
        </authorList>
    </citation>
    <scope>IDENTIFICATION</scope>
</reference>
<dbReference type="GO" id="GO:0071013">
    <property type="term" value="C:catalytic step 2 spliceosome"/>
    <property type="evidence" value="ECO:0007669"/>
    <property type="project" value="TreeGrafter"/>
</dbReference>
<comment type="similarity">
    <text evidence="2">Belongs to the ESS2 family.</text>
</comment>
<evidence type="ECO:0000313" key="5">
    <source>
        <dbReference type="Proteomes" id="UP000515154"/>
    </source>
</evidence>
<dbReference type="Pfam" id="PF09751">
    <property type="entry name" value="Es2"/>
    <property type="match status" value="1"/>
</dbReference>
<feature type="compositionally biased region" description="Polar residues" evidence="4">
    <location>
        <begin position="90"/>
        <end position="101"/>
    </location>
</feature>
<name>A0A6P7TMU5_9MOLL</name>
<organism evidence="5 6">
    <name type="scientific">Octopus sinensis</name>
    <name type="common">East Asian common octopus</name>
    <dbReference type="NCBI Taxonomy" id="2607531"/>
    <lineage>
        <taxon>Eukaryota</taxon>
        <taxon>Metazoa</taxon>
        <taxon>Spiralia</taxon>
        <taxon>Lophotrochozoa</taxon>
        <taxon>Mollusca</taxon>
        <taxon>Cephalopoda</taxon>
        <taxon>Coleoidea</taxon>
        <taxon>Octopodiformes</taxon>
        <taxon>Octopoda</taxon>
        <taxon>Incirrata</taxon>
        <taxon>Octopodidae</taxon>
        <taxon>Octopus</taxon>
    </lineage>
</organism>
<feature type="compositionally biased region" description="Polar residues" evidence="4">
    <location>
        <begin position="380"/>
        <end position="389"/>
    </location>
</feature>
<keyword evidence="5" id="KW-1185">Reference proteome</keyword>
<protein>
    <submittedName>
        <fullName evidence="6">Splicing factor ESS-2 homolog</fullName>
    </submittedName>
</protein>
<feature type="compositionally biased region" description="Low complexity" evidence="4">
    <location>
        <begin position="448"/>
        <end position="464"/>
    </location>
</feature>
<comment type="subcellular location">
    <subcellularLocation>
        <location evidence="1">Nucleus</location>
    </subcellularLocation>
</comment>
<dbReference type="PANTHER" id="PTHR12940:SF0">
    <property type="entry name" value="SPLICING FACTOR ESS-2 HOMOLOG"/>
    <property type="match status" value="1"/>
</dbReference>
<keyword evidence="3" id="KW-0539">Nucleus</keyword>
<evidence type="ECO:0000256" key="2">
    <source>
        <dbReference type="ARBA" id="ARBA00009072"/>
    </source>
</evidence>
<evidence type="ECO:0000256" key="3">
    <source>
        <dbReference type="ARBA" id="ARBA00023242"/>
    </source>
</evidence>
<dbReference type="InterPro" id="IPR019148">
    <property type="entry name" value="Nuclear_protein_DGCR14_ESS-2"/>
</dbReference>
<dbReference type="Proteomes" id="UP000515154">
    <property type="component" value="Linkage group LG25"/>
</dbReference>
<evidence type="ECO:0000313" key="6">
    <source>
        <dbReference type="RefSeq" id="XP_029651290.1"/>
    </source>
</evidence>
<evidence type="ECO:0000256" key="1">
    <source>
        <dbReference type="ARBA" id="ARBA00004123"/>
    </source>
</evidence>
<accession>A0A6P7TMU5</accession>
<sequence>MALETREYCGVLRKIRESSDKEAILVKKKKKKVLDEDTYIEGLQKIIQRDFFPDLPKWKAQAEYFEAVENNDLVKLREIQMKYGLRRPETGSSSVYNTPDTFETPEGRENKGSPTESSSLKEKQDNTSEKNEESERLQLDTLDNYLSKHTSEDNASFAEILKETQRKHKEKHSWLYEQEERQNIEQEEKLALPSIEKQAIQEKPPPALHSWQYSAKNSLMYVPDGSELTSEEKIEKSIKKRDIIHNNTRFNLNPFNSEKNKEILQQVASEKAHANLGKIGHDGKEVHTGFSPMINGYGFVKTPSPVPGMGNESPLMTWGEIEGTPFRLDGTDNTPLPKTPGPTFKIPELPKRDRIALELAERASKAHRVRKQDALRRVTQRLSSPSSLSPCFGMSGTDKLNNMSPAAQRLANSSLRIKTNTDKALRASYSPSPLRRHKSPFFSPDMKSPGSSSFRSTGSQSSTPGHVQDVDQYHRQVKTPSGSEKRSVGHGVADSPSLTDNLLNLPGRMSASDFF</sequence>
<evidence type="ECO:0000256" key="4">
    <source>
        <dbReference type="SAM" id="MobiDB-lite"/>
    </source>
</evidence>
<feature type="region of interest" description="Disordered" evidence="4">
    <location>
        <begin position="378"/>
        <end position="400"/>
    </location>
</feature>
<feature type="compositionally biased region" description="Basic and acidic residues" evidence="4">
    <location>
        <begin position="119"/>
        <end position="138"/>
    </location>
</feature>
<dbReference type="PANTHER" id="PTHR12940">
    <property type="entry name" value="ES-2 PROTEIN - RELATED"/>
    <property type="match status" value="1"/>
</dbReference>
<feature type="region of interest" description="Disordered" evidence="4">
    <location>
        <begin position="88"/>
        <end position="138"/>
    </location>
</feature>
<dbReference type="AlphaFoldDB" id="A0A6P7TMU5"/>
<dbReference type="RefSeq" id="XP_029651290.1">
    <property type="nucleotide sequence ID" value="XM_029795430.2"/>
</dbReference>
<dbReference type="KEGG" id="osn:115224521"/>
<feature type="region of interest" description="Disordered" evidence="4">
    <location>
        <begin position="414"/>
        <end position="515"/>
    </location>
</feature>
<proteinExistence type="inferred from homology"/>
<gene>
    <name evidence="6" type="primary">LOC115224521</name>
</gene>